<reference evidence="2" key="2">
    <citation type="submission" date="2015-01" db="EMBL/GenBank/DDBJ databases">
        <title>Evolutionary Origins and Diversification of the Mycorrhizal Mutualists.</title>
        <authorList>
            <consortium name="DOE Joint Genome Institute"/>
            <consortium name="Mycorrhizal Genomics Consortium"/>
            <person name="Kohler A."/>
            <person name="Kuo A."/>
            <person name="Nagy L.G."/>
            <person name="Floudas D."/>
            <person name="Copeland A."/>
            <person name="Barry K.W."/>
            <person name="Cichocki N."/>
            <person name="Veneault-Fourrey C."/>
            <person name="LaButti K."/>
            <person name="Lindquist E.A."/>
            <person name="Lipzen A."/>
            <person name="Lundell T."/>
            <person name="Morin E."/>
            <person name="Murat C."/>
            <person name="Riley R."/>
            <person name="Ohm R."/>
            <person name="Sun H."/>
            <person name="Tunlid A."/>
            <person name="Henrissat B."/>
            <person name="Grigoriev I.V."/>
            <person name="Hibbett D.S."/>
            <person name="Martin F."/>
        </authorList>
    </citation>
    <scope>NUCLEOTIDE SEQUENCE [LARGE SCALE GENOMIC DNA]</scope>
    <source>
        <strain evidence="2">441</strain>
    </source>
</reference>
<keyword evidence="2" id="KW-1185">Reference proteome</keyword>
<protein>
    <submittedName>
        <fullName evidence="1">Uncharacterized protein</fullName>
    </submittedName>
</protein>
<gene>
    <name evidence="1" type="ORF">PISMIDRAFT_70034</name>
</gene>
<dbReference type="Proteomes" id="UP000054018">
    <property type="component" value="Unassembled WGS sequence"/>
</dbReference>
<dbReference type="OrthoDB" id="2606601at2759"/>
<feature type="non-terminal residue" evidence="1">
    <location>
        <position position="1"/>
    </location>
</feature>
<sequence length="53" mass="6235">GMQLAQVRVVFKLPEVFGTFPHLLAYVEWFTTLQRRDPVSGLFIVTRSTRNRR</sequence>
<reference evidence="1 2" key="1">
    <citation type="submission" date="2014-04" db="EMBL/GenBank/DDBJ databases">
        <authorList>
            <consortium name="DOE Joint Genome Institute"/>
            <person name="Kuo A."/>
            <person name="Kohler A."/>
            <person name="Costa M.D."/>
            <person name="Nagy L.G."/>
            <person name="Floudas D."/>
            <person name="Copeland A."/>
            <person name="Barry K.W."/>
            <person name="Cichocki N."/>
            <person name="Veneault-Fourrey C."/>
            <person name="LaButti K."/>
            <person name="Lindquist E.A."/>
            <person name="Lipzen A."/>
            <person name="Lundell T."/>
            <person name="Morin E."/>
            <person name="Murat C."/>
            <person name="Sun H."/>
            <person name="Tunlid A."/>
            <person name="Henrissat B."/>
            <person name="Grigoriev I.V."/>
            <person name="Hibbett D.S."/>
            <person name="Martin F."/>
            <person name="Nordberg H.P."/>
            <person name="Cantor M.N."/>
            <person name="Hua S.X."/>
        </authorList>
    </citation>
    <scope>NUCLEOTIDE SEQUENCE [LARGE SCALE GENOMIC DNA]</scope>
    <source>
        <strain evidence="1 2">441</strain>
    </source>
</reference>
<organism evidence="1 2">
    <name type="scientific">Pisolithus microcarpus 441</name>
    <dbReference type="NCBI Taxonomy" id="765257"/>
    <lineage>
        <taxon>Eukaryota</taxon>
        <taxon>Fungi</taxon>
        <taxon>Dikarya</taxon>
        <taxon>Basidiomycota</taxon>
        <taxon>Agaricomycotina</taxon>
        <taxon>Agaricomycetes</taxon>
        <taxon>Agaricomycetidae</taxon>
        <taxon>Boletales</taxon>
        <taxon>Sclerodermatineae</taxon>
        <taxon>Pisolithaceae</taxon>
        <taxon>Pisolithus</taxon>
    </lineage>
</organism>
<evidence type="ECO:0000313" key="1">
    <source>
        <dbReference type="EMBL" id="KIK24335.1"/>
    </source>
</evidence>
<feature type="non-terminal residue" evidence="1">
    <location>
        <position position="53"/>
    </location>
</feature>
<dbReference type="HOGENOM" id="CLU_3074372_0_0_1"/>
<accession>A0A0C9YH73</accession>
<dbReference type="AlphaFoldDB" id="A0A0C9YH73"/>
<name>A0A0C9YH73_9AGAM</name>
<evidence type="ECO:0000313" key="2">
    <source>
        <dbReference type="Proteomes" id="UP000054018"/>
    </source>
</evidence>
<proteinExistence type="predicted"/>
<dbReference type="EMBL" id="KN833717">
    <property type="protein sequence ID" value="KIK24335.1"/>
    <property type="molecule type" value="Genomic_DNA"/>
</dbReference>